<reference evidence="2 3" key="1">
    <citation type="submission" date="2024-06" db="EMBL/GenBank/DDBJ databases">
        <title>Genomic Encyclopedia of Type Strains, Phase IV (KMG-IV): sequencing the most valuable type-strain genomes for metagenomic binning, comparative biology and taxonomic classification.</title>
        <authorList>
            <person name="Goeker M."/>
        </authorList>
    </citation>
    <scope>NUCLEOTIDE SEQUENCE [LARGE SCALE GENOMIC DNA]</scope>
    <source>
        <strain evidence="2 3">DSM 28102</strain>
    </source>
</reference>
<keyword evidence="1" id="KW-1133">Transmembrane helix</keyword>
<sequence>MVTWLLILGPNDSLHETGLLAITGMTTSLLLGYFGFATLGDRDTLKHRRPRP</sequence>
<dbReference type="RefSeq" id="WP_354434978.1">
    <property type="nucleotide sequence ID" value="NZ_JBEPLY010000011.1"/>
</dbReference>
<gene>
    <name evidence="2" type="ORF">ABID12_003079</name>
</gene>
<evidence type="ECO:0000313" key="3">
    <source>
        <dbReference type="Proteomes" id="UP001549164"/>
    </source>
</evidence>
<keyword evidence="3" id="KW-1185">Reference proteome</keyword>
<proteinExistence type="predicted"/>
<protein>
    <submittedName>
        <fullName evidence="2">Uncharacterized protein</fullName>
    </submittedName>
</protein>
<dbReference type="Proteomes" id="UP001549164">
    <property type="component" value="Unassembled WGS sequence"/>
</dbReference>
<comment type="caution">
    <text evidence="2">The sequence shown here is derived from an EMBL/GenBank/DDBJ whole genome shotgun (WGS) entry which is preliminary data.</text>
</comment>
<feature type="transmembrane region" description="Helical" evidence="1">
    <location>
        <begin position="20"/>
        <end position="39"/>
    </location>
</feature>
<organism evidence="2 3">
    <name type="scientific">Martelella mangrovi</name>
    <dbReference type="NCBI Taxonomy" id="1397477"/>
    <lineage>
        <taxon>Bacteria</taxon>
        <taxon>Pseudomonadati</taxon>
        <taxon>Pseudomonadota</taxon>
        <taxon>Alphaproteobacteria</taxon>
        <taxon>Hyphomicrobiales</taxon>
        <taxon>Aurantimonadaceae</taxon>
        <taxon>Martelella</taxon>
    </lineage>
</organism>
<keyword evidence="1" id="KW-0472">Membrane</keyword>
<evidence type="ECO:0000256" key="1">
    <source>
        <dbReference type="SAM" id="Phobius"/>
    </source>
</evidence>
<dbReference type="EMBL" id="JBEPLY010000011">
    <property type="protein sequence ID" value="MET3601128.1"/>
    <property type="molecule type" value="Genomic_DNA"/>
</dbReference>
<name>A0ABV2IFJ1_9HYPH</name>
<accession>A0ABV2IFJ1</accession>
<keyword evidence="1" id="KW-0812">Transmembrane</keyword>
<evidence type="ECO:0000313" key="2">
    <source>
        <dbReference type="EMBL" id="MET3601128.1"/>
    </source>
</evidence>